<accession>A0ACC0BYH4</accession>
<organism evidence="1 2">
    <name type="scientific">Catharanthus roseus</name>
    <name type="common">Madagascar periwinkle</name>
    <name type="synonym">Vinca rosea</name>
    <dbReference type="NCBI Taxonomy" id="4058"/>
    <lineage>
        <taxon>Eukaryota</taxon>
        <taxon>Viridiplantae</taxon>
        <taxon>Streptophyta</taxon>
        <taxon>Embryophyta</taxon>
        <taxon>Tracheophyta</taxon>
        <taxon>Spermatophyta</taxon>
        <taxon>Magnoliopsida</taxon>
        <taxon>eudicotyledons</taxon>
        <taxon>Gunneridae</taxon>
        <taxon>Pentapetalae</taxon>
        <taxon>asterids</taxon>
        <taxon>lamiids</taxon>
        <taxon>Gentianales</taxon>
        <taxon>Apocynaceae</taxon>
        <taxon>Rauvolfioideae</taxon>
        <taxon>Vinceae</taxon>
        <taxon>Catharanthinae</taxon>
        <taxon>Catharanthus</taxon>
    </lineage>
</organism>
<keyword evidence="2" id="KW-1185">Reference proteome</keyword>
<dbReference type="Proteomes" id="UP001060085">
    <property type="component" value="Linkage Group LG02"/>
</dbReference>
<sequence>MHKRAIWETWEKRASLYLMYKVRVDEYWPDWMTITQYKKEPVCRGMVARALASTTASLSGENGRGFCTIRVLCPNASAKGTVGRYAIRCVLVKFI</sequence>
<protein>
    <submittedName>
        <fullName evidence="1">Uncharacterized protein</fullName>
    </submittedName>
</protein>
<evidence type="ECO:0000313" key="1">
    <source>
        <dbReference type="EMBL" id="KAI5677676.1"/>
    </source>
</evidence>
<name>A0ACC0BYH4_CATRO</name>
<dbReference type="EMBL" id="CM044702">
    <property type="protein sequence ID" value="KAI5677676.1"/>
    <property type="molecule type" value="Genomic_DNA"/>
</dbReference>
<proteinExistence type="predicted"/>
<gene>
    <name evidence="1" type="ORF">M9H77_08626</name>
</gene>
<comment type="caution">
    <text evidence="1">The sequence shown here is derived from an EMBL/GenBank/DDBJ whole genome shotgun (WGS) entry which is preliminary data.</text>
</comment>
<evidence type="ECO:0000313" key="2">
    <source>
        <dbReference type="Proteomes" id="UP001060085"/>
    </source>
</evidence>
<reference evidence="2" key="1">
    <citation type="journal article" date="2023" name="Nat. Plants">
        <title>Single-cell RNA sequencing provides a high-resolution roadmap for understanding the multicellular compartmentation of specialized metabolism.</title>
        <authorList>
            <person name="Sun S."/>
            <person name="Shen X."/>
            <person name="Li Y."/>
            <person name="Li Y."/>
            <person name="Wang S."/>
            <person name="Li R."/>
            <person name="Zhang H."/>
            <person name="Shen G."/>
            <person name="Guo B."/>
            <person name="Wei J."/>
            <person name="Xu J."/>
            <person name="St-Pierre B."/>
            <person name="Chen S."/>
            <person name="Sun C."/>
        </authorList>
    </citation>
    <scope>NUCLEOTIDE SEQUENCE [LARGE SCALE GENOMIC DNA]</scope>
</reference>